<feature type="compositionally biased region" description="Polar residues" evidence="1">
    <location>
        <begin position="48"/>
        <end position="58"/>
    </location>
</feature>
<organism evidence="3">
    <name type="scientific">Serpula lacrymans var. lacrymans (strain S7.9)</name>
    <name type="common">Dry rot fungus</name>
    <dbReference type="NCBI Taxonomy" id="578457"/>
    <lineage>
        <taxon>Eukaryota</taxon>
        <taxon>Fungi</taxon>
        <taxon>Dikarya</taxon>
        <taxon>Basidiomycota</taxon>
        <taxon>Agaricomycotina</taxon>
        <taxon>Agaricomycetes</taxon>
        <taxon>Agaricomycetidae</taxon>
        <taxon>Boletales</taxon>
        <taxon>Coniophorineae</taxon>
        <taxon>Serpulaceae</taxon>
        <taxon>Serpula</taxon>
    </lineage>
</organism>
<gene>
    <name evidence="2" type="ORF">SERLADRAFT_384007</name>
</gene>
<dbReference type="Proteomes" id="UP000008064">
    <property type="component" value="Unassembled WGS sequence"/>
</dbReference>
<name>F8NNJ0_SERL9</name>
<dbReference type="AlphaFoldDB" id="F8NNJ0"/>
<dbReference type="GeneID" id="18811083"/>
<sequence>MEPGYIRLKQNFEGGGTPAVESGHDAVLSISGGTFTRDDGMRDKRSHNSAIHASQVIR</sequence>
<proteinExistence type="predicted"/>
<feature type="region of interest" description="Disordered" evidence="1">
    <location>
        <begin position="35"/>
        <end position="58"/>
    </location>
</feature>
<protein>
    <submittedName>
        <fullName evidence="2">Uncharacterized protein</fullName>
    </submittedName>
</protein>
<dbReference type="RefSeq" id="XP_007316138.1">
    <property type="nucleotide sequence ID" value="XM_007316076.1"/>
</dbReference>
<accession>F8NNJ0</accession>
<reference evidence="3" key="1">
    <citation type="journal article" date="2011" name="Science">
        <title>The plant cell wall-decomposing machinery underlies the functional diversity of forest fungi.</title>
        <authorList>
            <person name="Eastwood D.C."/>
            <person name="Floudas D."/>
            <person name="Binder M."/>
            <person name="Majcherczyk A."/>
            <person name="Schneider P."/>
            <person name="Aerts A."/>
            <person name="Asiegbu F.O."/>
            <person name="Baker S.E."/>
            <person name="Barry K."/>
            <person name="Bendiksby M."/>
            <person name="Blumentritt M."/>
            <person name="Coutinho P.M."/>
            <person name="Cullen D."/>
            <person name="de Vries R.P."/>
            <person name="Gathman A."/>
            <person name="Goodell B."/>
            <person name="Henrissat B."/>
            <person name="Ihrmark K."/>
            <person name="Kauserud H."/>
            <person name="Kohler A."/>
            <person name="LaButti K."/>
            <person name="Lapidus A."/>
            <person name="Lavin J.L."/>
            <person name="Lee Y.-H."/>
            <person name="Lindquist E."/>
            <person name="Lilly W."/>
            <person name="Lucas S."/>
            <person name="Morin E."/>
            <person name="Murat C."/>
            <person name="Oguiza J.A."/>
            <person name="Park J."/>
            <person name="Pisabarro A.G."/>
            <person name="Riley R."/>
            <person name="Rosling A."/>
            <person name="Salamov A."/>
            <person name="Schmidt O."/>
            <person name="Schmutz J."/>
            <person name="Skrede I."/>
            <person name="Stenlid J."/>
            <person name="Wiebenga A."/>
            <person name="Xie X."/>
            <person name="Kuees U."/>
            <person name="Hibbett D.S."/>
            <person name="Hoffmeister D."/>
            <person name="Hoegberg N."/>
            <person name="Martin F."/>
            <person name="Grigoriev I.V."/>
            <person name="Watkinson S.C."/>
        </authorList>
    </citation>
    <scope>NUCLEOTIDE SEQUENCE [LARGE SCALE GENOMIC DNA]</scope>
    <source>
        <strain evidence="3">S7.9</strain>
    </source>
</reference>
<dbReference type="KEGG" id="sla:SERLADRAFT_384007"/>
<dbReference type="EMBL" id="GL945431">
    <property type="protein sequence ID" value="EGO28047.1"/>
    <property type="molecule type" value="Genomic_DNA"/>
</dbReference>
<dbReference type="HOGENOM" id="CLU_2980534_0_0_1"/>
<evidence type="ECO:0000256" key="1">
    <source>
        <dbReference type="SAM" id="MobiDB-lite"/>
    </source>
</evidence>
<evidence type="ECO:0000313" key="2">
    <source>
        <dbReference type="EMBL" id="EGO28047.1"/>
    </source>
</evidence>
<evidence type="ECO:0000313" key="3">
    <source>
        <dbReference type="Proteomes" id="UP000008064"/>
    </source>
</evidence>